<comment type="caution">
    <text evidence="1">The sequence shown here is derived from an EMBL/GenBank/DDBJ whole genome shotgun (WGS) entry which is preliminary data.</text>
</comment>
<name>A0A544QPI6_9EURY</name>
<accession>A0A544QPI6</accession>
<keyword evidence="2" id="KW-1185">Reference proteome</keyword>
<evidence type="ECO:0000313" key="1">
    <source>
        <dbReference type="EMBL" id="TQQ80816.1"/>
    </source>
</evidence>
<dbReference type="AlphaFoldDB" id="A0A544QPI6"/>
<evidence type="ECO:0000313" key="2">
    <source>
        <dbReference type="Proteomes" id="UP000315385"/>
    </source>
</evidence>
<dbReference type="RefSeq" id="WP_142443926.1">
    <property type="nucleotide sequence ID" value="NZ_SESI01000002.1"/>
</dbReference>
<organism evidence="1 2">
    <name type="scientific">Halonotius roseus</name>
    <dbReference type="NCBI Taxonomy" id="2511997"/>
    <lineage>
        <taxon>Archaea</taxon>
        <taxon>Methanobacteriati</taxon>
        <taxon>Methanobacteriota</taxon>
        <taxon>Stenosarchaea group</taxon>
        <taxon>Halobacteria</taxon>
        <taxon>Halobacteriales</taxon>
        <taxon>Haloferacaceae</taxon>
        <taxon>Halonotius</taxon>
    </lineage>
</organism>
<sequence length="81" mass="8967">MDRNHVTDDDQGKAVVDSMGQTIGRVTEVRSGTAYVDADPGLTDTIRSKLGWGGAGKDDYPLEEERIHTVTDDEIRLKDEF</sequence>
<protein>
    <submittedName>
        <fullName evidence="1">PRC-barrel domain containing protein</fullName>
    </submittedName>
</protein>
<dbReference type="EMBL" id="SESI01000002">
    <property type="protein sequence ID" value="TQQ80816.1"/>
    <property type="molecule type" value="Genomic_DNA"/>
</dbReference>
<dbReference type="Proteomes" id="UP000315385">
    <property type="component" value="Unassembled WGS sequence"/>
</dbReference>
<reference evidence="1 2" key="1">
    <citation type="submission" date="2019-02" db="EMBL/GenBank/DDBJ databases">
        <title>Halonotius sp. a new haloqrchaeon isolated from saline water.</title>
        <authorList>
            <person name="Duran-Viseras A."/>
            <person name="Sanchez-Porro C."/>
            <person name="Ventosa A."/>
        </authorList>
    </citation>
    <scope>NUCLEOTIDE SEQUENCE [LARGE SCALE GENOMIC DNA]</scope>
    <source>
        <strain evidence="1 2">F9-27</strain>
    </source>
</reference>
<gene>
    <name evidence="1" type="ORF">EWF95_08440</name>
</gene>
<dbReference type="OrthoDB" id="229248at2157"/>
<proteinExistence type="predicted"/>